<evidence type="ECO:0000313" key="2">
    <source>
        <dbReference type="EMBL" id="SEN59995.1"/>
    </source>
</evidence>
<dbReference type="InterPro" id="IPR052163">
    <property type="entry name" value="DGC-Regulatory_Protein"/>
</dbReference>
<sequence>MERRVPPVCLESAALGVLMPMHVVLDPAGRIIACGQTMQKLFGQRSLPGADFFALFDLRRPSGLTGMASLRSRVGQRIYLIARDLPTTGLRGVALPLAGNQGMVLNLSFGIGLIDAVGEHDLTDADFAPTDLAIELLYVVEAKSAVMQELKDLNLRLHGAKVAAEEQALTDTLTGLRNRRALDLALQRALHGGGSFALMHLDLDFFKAVNDTLGHAAGDHVLRCVAEVLSGETRQSDTVARVGGDEFVILLPGLADPTRLMVIAQRIVLRLSEPILYEGRDCVISASIGLAVSSSYEAPTADEMFNDADQALYAAKHAGRGCVRLHAPPITSNMP</sequence>
<evidence type="ECO:0000313" key="3">
    <source>
        <dbReference type="Proteomes" id="UP000198761"/>
    </source>
</evidence>
<dbReference type="Proteomes" id="UP000198761">
    <property type="component" value="Unassembled WGS sequence"/>
</dbReference>
<dbReference type="SUPFAM" id="SSF55073">
    <property type="entry name" value="Nucleotide cyclase"/>
    <property type="match status" value="1"/>
</dbReference>
<dbReference type="AlphaFoldDB" id="A0A1H8HVI5"/>
<dbReference type="NCBIfam" id="TIGR00254">
    <property type="entry name" value="GGDEF"/>
    <property type="match status" value="1"/>
</dbReference>
<feature type="domain" description="GGDEF" evidence="1">
    <location>
        <begin position="194"/>
        <end position="328"/>
    </location>
</feature>
<evidence type="ECO:0000259" key="1">
    <source>
        <dbReference type="PROSITE" id="PS50887"/>
    </source>
</evidence>
<dbReference type="InterPro" id="IPR043128">
    <property type="entry name" value="Rev_trsase/Diguanyl_cyclase"/>
</dbReference>
<keyword evidence="3" id="KW-1185">Reference proteome</keyword>
<dbReference type="InterPro" id="IPR042463">
    <property type="entry name" value="HNOB_dom_associated_sf"/>
</dbReference>
<dbReference type="Gene3D" id="3.30.70.270">
    <property type="match status" value="1"/>
</dbReference>
<dbReference type="PANTHER" id="PTHR46663">
    <property type="entry name" value="DIGUANYLATE CYCLASE DGCT-RELATED"/>
    <property type="match status" value="1"/>
</dbReference>
<dbReference type="STRING" id="933059.SAMN04488103_10652"/>
<dbReference type="EMBL" id="FOCE01000006">
    <property type="protein sequence ID" value="SEN59995.1"/>
    <property type="molecule type" value="Genomic_DNA"/>
</dbReference>
<dbReference type="InterPro" id="IPR000160">
    <property type="entry name" value="GGDEF_dom"/>
</dbReference>
<dbReference type="PROSITE" id="PS50887">
    <property type="entry name" value="GGDEF"/>
    <property type="match status" value="1"/>
</dbReference>
<dbReference type="PANTHER" id="PTHR46663:SF2">
    <property type="entry name" value="GGDEF DOMAIN-CONTAINING PROTEIN"/>
    <property type="match status" value="1"/>
</dbReference>
<dbReference type="GO" id="GO:0003824">
    <property type="term" value="F:catalytic activity"/>
    <property type="evidence" value="ECO:0007669"/>
    <property type="project" value="UniProtKB-ARBA"/>
</dbReference>
<dbReference type="CDD" id="cd01949">
    <property type="entry name" value="GGDEF"/>
    <property type="match status" value="1"/>
</dbReference>
<dbReference type="Gene3D" id="3.30.450.260">
    <property type="entry name" value="Haem NO binding associated domain"/>
    <property type="match status" value="1"/>
</dbReference>
<accession>A0A1H8HVI5</accession>
<dbReference type="InterPro" id="IPR029787">
    <property type="entry name" value="Nucleotide_cyclase"/>
</dbReference>
<protein>
    <submittedName>
        <fullName evidence="2">Diguanylate cyclase (GGDEF) domain-containing protein</fullName>
    </submittedName>
</protein>
<dbReference type="Pfam" id="PF00990">
    <property type="entry name" value="GGDEF"/>
    <property type="match status" value="1"/>
</dbReference>
<gene>
    <name evidence="2" type="ORF">SAMN04488103_10652</name>
</gene>
<name>A0A1H8HVI5_9RHOB</name>
<proteinExistence type="predicted"/>
<dbReference type="FunFam" id="3.30.70.270:FF:000001">
    <property type="entry name" value="Diguanylate cyclase domain protein"/>
    <property type="match status" value="1"/>
</dbReference>
<dbReference type="SMART" id="SM00267">
    <property type="entry name" value="GGDEF"/>
    <property type="match status" value="1"/>
</dbReference>
<dbReference type="RefSeq" id="WP_245749464.1">
    <property type="nucleotide sequence ID" value="NZ_FOCE01000006.1"/>
</dbReference>
<organism evidence="2 3">
    <name type="scientific">Gemmobacter aquatilis</name>
    <dbReference type="NCBI Taxonomy" id="933059"/>
    <lineage>
        <taxon>Bacteria</taxon>
        <taxon>Pseudomonadati</taxon>
        <taxon>Pseudomonadota</taxon>
        <taxon>Alphaproteobacteria</taxon>
        <taxon>Rhodobacterales</taxon>
        <taxon>Paracoccaceae</taxon>
        <taxon>Gemmobacter</taxon>
    </lineage>
</organism>
<reference evidence="2 3" key="1">
    <citation type="submission" date="2016-10" db="EMBL/GenBank/DDBJ databases">
        <authorList>
            <person name="de Groot N.N."/>
        </authorList>
    </citation>
    <scope>NUCLEOTIDE SEQUENCE [LARGE SCALE GENOMIC DNA]</scope>
    <source>
        <strain evidence="2 3">DSM 3857</strain>
    </source>
</reference>